<dbReference type="Proteomes" id="UP000479000">
    <property type="component" value="Unassembled WGS sequence"/>
</dbReference>
<evidence type="ECO:0000313" key="1">
    <source>
        <dbReference type="EMBL" id="CAB0019349.1"/>
    </source>
</evidence>
<protein>
    <submittedName>
        <fullName evidence="1">Uncharacterized protein</fullName>
    </submittedName>
</protein>
<keyword evidence="2" id="KW-1185">Reference proteome</keyword>
<organism evidence="1 2">
    <name type="scientific">Nesidiocoris tenuis</name>
    <dbReference type="NCBI Taxonomy" id="355587"/>
    <lineage>
        <taxon>Eukaryota</taxon>
        <taxon>Metazoa</taxon>
        <taxon>Ecdysozoa</taxon>
        <taxon>Arthropoda</taxon>
        <taxon>Hexapoda</taxon>
        <taxon>Insecta</taxon>
        <taxon>Pterygota</taxon>
        <taxon>Neoptera</taxon>
        <taxon>Paraneoptera</taxon>
        <taxon>Hemiptera</taxon>
        <taxon>Heteroptera</taxon>
        <taxon>Panheteroptera</taxon>
        <taxon>Cimicomorpha</taxon>
        <taxon>Miridae</taxon>
        <taxon>Dicyphina</taxon>
        <taxon>Nesidiocoris</taxon>
    </lineage>
</organism>
<accession>A0A6H5HN04</accession>
<name>A0A6H5HN04_9HEMI</name>
<sequence>MKMIEINRPNKEKTIKIKECLRKMLGRREKPLSIRKRSPPPKRTIIPSRNECHVDVSESAQLIFRVLLPDYLMYYALISWTIGSWRILSCTCKYIEYITRMIFQVGTLTPNSERFTMTLRNRLRLIILEYAQFVEMSLAGLSKPTALISFAVRISSNFKKFSCARRAVSRPQAIRSSISSGVTTTDKILVILCGSGFRCVKKGAFDSIRSQLHLVLMIASIICLSRIHHHTYIISVQWHVSPSLLKVNSRIRVIGKKKTSLSLDKVRIYFNDDAPCSMCNTPDANNSFISSKGVRFFDLARKEFSKNLFYGWSKPITGAVLRPIWRKVAGFVNTAVKPWTMIENEGFLF</sequence>
<gene>
    <name evidence="1" type="ORF">NTEN_LOCUS23061</name>
</gene>
<dbReference type="EMBL" id="CADCXU010033938">
    <property type="protein sequence ID" value="CAB0019349.1"/>
    <property type="molecule type" value="Genomic_DNA"/>
</dbReference>
<reference evidence="1 2" key="1">
    <citation type="submission" date="2020-02" db="EMBL/GenBank/DDBJ databases">
        <authorList>
            <person name="Ferguson B K."/>
        </authorList>
    </citation>
    <scope>NUCLEOTIDE SEQUENCE [LARGE SCALE GENOMIC DNA]</scope>
</reference>
<evidence type="ECO:0000313" key="2">
    <source>
        <dbReference type="Proteomes" id="UP000479000"/>
    </source>
</evidence>
<proteinExistence type="predicted"/>
<dbReference type="AlphaFoldDB" id="A0A6H5HN04"/>